<evidence type="ECO:0000259" key="12">
    <source>
        <dbReference type="Pfam" id="PF14380"/>
    </source>
</evidence>
<dbReference type="Pfam" id="PF13947">
    <property type="entry name" value="GUB_WAK_bind"/>
    <property type="match status" value="1"/>
</dbReference>
<feature type="signal peptide" evidence="10">
    <location>
        <begin position="1"/>
        <end position="28"/>
    </location>
</feature>
<sequence length="288" mass="32016">MDLTMSCSSLFLLFIFTLHIHFLVPTSGKFLPFQQCAPFVCGDKKISYPFKHNERPSYCGYPGYKLDCDGGNLTLLSMDSLKYQVIHMDWSEQILKVARMDLLKDICLGTHVNTTLNFSLFNYTSNYLDSALFYNCNSPSTPQSNRFSCPASGDGYFAFKVDPASKLHELCNFSVFVPFIPIGAPSQPPTWKGSKSATISRATVRDILKNGFEITWIANTSLCENCTKSGGRCGYGWTRLEFNCFCPNGASTTICHKSPIPASVPSPAPTIVPSSMYAYSLTQYVVFK</sequence>
<evidence type="ECO:0000256" key="3">
    <source>
        <dbReference type="ARBA" id="ARBA00022692"/>
    </source>
</evidence>
<evidence type="ECO:0000256" key="2">
    <source>
        <dbReference type="ARBA" id="ARBA00012513"/>
    </source>
</evidence>
<evidence type="ECO:0000256" key="9">
    <source>
        <dbReference type="ARBA" id="ARBA00048679"/>
    </source>
</evidence>
<evidence type="ECO:0000313" key="14">
    <source>
        <dbReference type="Proteomes" id="UP001634007"/>
    </source>
</evidence>
<dbReference type="AlphaFoldDB" id="A0ABD3LKF6"/>
<evidence type="ECO:0000313" key="13">
    <source>
        <dbReference type="EMBL" id="KAL3748815.1"/>
    </source>
</evidence>
<dbReference type="Pfam" id="PF14380">
    <property type="entry name" value="WAK_assoc"/>
    <property type="match status" value="1"/>
</dbReference>
<evidence type="ECO:0000256" key="8">
    <source>
        <dbReference type="ARBA" id="ARBA00047899"/>
    </source>
</evidence>
<comment type="caution">
    <text evidence="13">The sequence shown here is derived from an EMBL/GenBank/DDBJ whole genome shotgun (WGS) entry which is preliminary data.</text>
</comment>
<feature type="domain" description="Wall-associated receptor kinase galacturonan-binding" evidence="11">
    <location>
        <begin position="36"/>
        <end position="99"/>
    </location>
</feature>
<keyword evidence="3" id="KW-0812">Transmembrane</keyword>
<dbReference type="InterPro" id="IPR032872">
    <property type="entry name" value="WAK_assoc_C"/>
</dbReference>
<reference evidence="13 14" key="1">
    <citation type="submission" date="2024-11" db="EMBL/GenBank/DDBJ databases">
        <title>Chromosome-level genome assembly of Eucalyptus globulus Labill. provides insights into its genome evolution.</title>
        <authorList>
            <person name="Li X."/>
        </authorList>
    </citation>
    <scope>NUCLEOTIDE SEQUENCE [LARGE SCALE GENOMIC DNA]</scope>
    <source>
        <strain evidence="13">CL2024</strain>
        <tissue evidence="13">Fresh tender leaves</tissue>
    </source>
</reference>
<feature type="chain" id="PRO_5044787663" description="non-specific serine/threonine protein kinase" evidence="10">
    <location>
        <begin position="29"/>
        <end position="288"/>
    </location>
</feature>
<dbReference type="GO" id="GO:0016020">
    <property type="term" value="C:membrane"/>
    <property type="evidence" value="ECO:0007669"/>
    <property type="project" value="UniProtKB-SubCell"/>
</dbReference>
<keyword evidence="6" id="KW-0472">Membrane</keyword>
<comment type="catalytic activity">
    <reaction evidence="9">
        <text>L-seryl-[protein] + ATP = O-phospho-L-seryl-[protein] + ADP + H(+)</text>
        <dbReference type="Rhea" id="RHEA:17989"/>
        <dbReference type="Rhea" id="RHEA-COMP:9863"/>
        <dbReference type="Rhea" id="RHEA-COMP:11604"/>
        <dbReference type="ChEBI" id="CHEBI:15378"/>
        <dbReference type="ChEBI" id="CHEBI:29999"/>
        <dbReference type="ChEBI" id="CHEBI:30616"/>
        <dbReference type="ChEBI" id="CHEBI:83421"/>
        <dbReference type="ChEBI" id="CHEBI:456216"/>
        <dbReference type="EC" id="2.7.11.1"/>
    </reaction>
</comment>
<dbReference type="PANTHER" id="PTHR33138">
    <property type="entry name" value="OS01G0690200 PROTEIN"/>
    <property type="match status" value="1"/>
</dbReference>
<accession>A0ABD3LKF6</accession>
<dbReference type="GO" id="GO:0004674">
    <property type="term" value="F:protein serine/threonine kinase activity"/>
    <property type="evidence" value="ECO:0007669"/>
    <property type="project" value="UniProtKB-KW"/>
</dbReference>
<comment type="subcellular location">
    <subcellularLocation>
        <location evidence="1">Membrane</location>
        <topology evidence="1">Single-pass membrane protein</topology>
    </subcellularLocation>
</comment>
<dbReference type="EMBL" id="JBJKBG010000002">
    <property type="protein sequence ID" value="KAL3748815.1"/>
    <property type="molecule type" value="Genomic_DNA"/>
</dbReference>
<dbReference type="PANTHER" id="PTHR33138:SF72">
    <property type="entry name" value="WALL-ASSOCIATED RECEPTOR KINASE CARBOXY-TERMINAL PROTEIN"/>
    <property type="match status" value="1"/>
</dbReference>
<evidence type="ECO:0000256" key="7">
    <source>
        <dbReference type="ARBA" id="ARBA00023180"/>
    </source>
</evidence>
<dbReference type="EC" id="2.7.11.1" evidence="2"/>
<comment type="catalytic activity">
    <reaction evidence="8">
        <text>L-threonyl-[protein] + ATP = O-phospho-L-threonyl-[protein] + ADP + H(+)</text>
        <dbReference type="Rhea" id="RHEA:46608"/>
        <dbReference type="Rhea" id="RHEA-COMP:11060"/>
        <dbReference type="Rhea" id="RHEA-COMP:11605"/>
        <dbReference type="ChEBI" id="CHEBI:15378"/>
        <dbReference type="ChEBI" id="CHEBI:30013"/>
        <dbReference type="ChEBI" id="CHEBI:30616"/>
        <dbReference type="ChEBI" id="CHEBI:61977"/>
        <dbReference type="ChEBI" id="CHEBI:456216"/>
        <dbReference type="EC" id="2.7.11.1"/>
    </reaction>
</comment>
<evidence type="ECO:0000256" key="6">
    <source>
        <dbReference type="ARBA" id="ARBA00023136"/>
    </source>
</evidence>
<keyword evidence="4 10" id="KW-0732">Signal</keyword>
<dbReference type="InterPro" id="IPR025287">
    <property type="entry name" value="WAK_GUB"/>
</dbReference>
<keyword evidence="7" id="KW-0325">Glycoprotein</keyword>
<dbReference type="Proteomes" id="UP001634007">
    <property type="component" value="Unassembled WGS sequence"/>
</dbReference>
<evidence type="ECO:0000256" key="1">
    <source>
        <dbReference type="ARBA" id="ARBA00004167"/>
    </source>
</evidence>
<keyword evidence="5" id="KW-1133">Transmembrane helix</keyword>
<feature type="domain" description="Wall-associated receptor kinase C-terminal" evidence="12">
    <location>
        <begin position="194"/>
        <end position="248"/>
    </location>
</feature>
<keyword evidence="14" id="KW-1185">Reference proteome</keyword>
<name>A0ABD3LKF6_EUCGL</name>
<proteinExistence type="predicted"/>
<evidence type="ECO:0000259" key="11">
    <source>
        <dbReference type="Pfam" id="PF13947"/>
    </source>
</evidence>
<evidence type="ECO:0000256" key="10">
    <source>
        <dbReference type="SAM" id="SignalP"/>
    </source>
</evidence>
<gene>
    <name evidence="13" type="ORF">ACJRO7_009969</name>
</gene>
<evidence type="ECO:0000256" key="5">
    <source>
        <dbReference type="ARBA" id="ARBA00022989"/>
    </source>
</evidence>
<organism evidence="13 14">
    <name type="scientific">Eucalyptus globulus</name>
    <name type="common">Tasmanian blue gum</name>
    <dbReference type="NCBI Taxonomy" id="34317"/>
    <lineage>
        <taxon>Eukaryota</taxon>
        <taxon>Viridiplantae</taxon>
        <taxon>Streptophyta</taxon>
        <taxon>Embryophyta</taxon>
        <taxon>Tracheophyta</taxon>
        <taxon>Spermatophyta</taxon>
        <taxon>Magnoliopsida</taxon>
        <taxon>eudicotyledons</taxon>
        <taxon>Gunneridae</taxon>
        <taxon>Pentapetalae</taxon>
        <taxon>rosids</taxon>
        <taxon>malvids</taxon>
        <taxon>Myrtales</taxon>
        <taxon>Myrtaceae</taxon>
        <taxon>Myrtoideae</taxon>
        <taxon>Eucalypteae</taxon>
        <taxon>Eucalyptus</taxon>
    </lineage>
</organism>
<protein>
    <recommendedName>
        <fullName evidence="2">non-specific serine/threonine protein kinase</fullName>
        <ecNumber evidence="2">2.7.11.1</ecNumber>
    </recommendedName>
</protein>
<evidence type="ECO:0000256" key="4">
    <source>
        <dbReference type="ARBA" id="ARBA00022729"/>
    </source>
</evidence>